<dbReference type="SMART" id="SM00409">
    <property type="entry name" value="IG"/>
    <property type="match status" value="1"/>
</dbReference>
<feature type="chain" id="PRO_5039902429" description="Immunoglobulin domain-containing protein" evidence="3">
    <location>
        <begin position="21"/>
        <end position="223"/>
    </location>
</feature>
<evidence type="ECO:0000313" key="5">
    <source>
        <dbReference type="Ensembl" id="ENSCCRP00000099950.1"/>
    </source>
</evidence>
<dbReference type="SUPFAM" id="SSF48726">
    <property type="entry name" value="Immunoglobulin"/>
    <property type="match status" value="1"/>
</dbReference>
<dbReference type="InterPro" id="IPR036179">
    <property type="entry name" value="Ig-like_dom_sf"/>
</dbReference>
<reference evidence="5" key="2">
    <citation type="submission" date="2025-09" db="UniProtKB">
        <authorList>
            <consortium name="Ensembl"/>
        </authorList>
    </citation>
    <scope>IDENTIFICATION</scope>
</reference>
<feature type="transmembrane region" description="Helical" evidence="2">
    <location>
        <begin position="159"/>
        <end position="181"/>
    </location>
</feature>
<dbReference type="AlphaFoldDB" id="A0A9J7X0P3"/>
<dbReference type="Ensembl" id="ENSCCRT00000141519.1">
    <property type="protein sequence ID" value="ENSCCRP00000099950.1"/>
    <property type="gene ID" value="ENSCCRG00000061073.1"/>
</dbReference>
<dbReference type="InterPro" id="IPR003599">
    <property type="entry name" value="Ig_sub"/>
</dbReference>
<dbReference type="Proteomes" id="UP001108240">
    <property type="component" value="Unplaced"/>
</dbReference>
<keyword evidence="2" id="KW-1133">Transmembrane helix</keyword>
<dbReference type="InterPro" id="IPR013783">
    <property type="entry name" value="Ig-like_fold"/>
</dbReference>
<proteinExistence type="predicted"/>
<sequence>MKTLLLSLLCLFVWSQSTDALTDQQVVLGQNVTLACEFNLKAVIWFVTKLPARPEMILRTYGSPQQAKYYNNKFIRKYSEGGWSRLLINEVSVDDLGIYYCIKPGNDLKVMVSDGIRLQTTETSQYDSGLTSLHTTESPPSGNETEEKNPPQDQTTLQIPIIMLSLLTVVLFAAVIGLLIMNHKLSKEIPKYANAHQISTMKFCESNRGKTDPAYLELFGLSF</sequence>
<name>A0A9J7X0P3_CYPCA</name>
<evidence type="ECO:0000256" key="1">
    <source>
        <dbReference type="SAM" id="MobiDB-lite"/>
    </source>
</evidence>
<reference evidence="5" key="1">
    <citation type="submission" date="2025-08" db="UniProtKB">
        <authorList>
            <consortium name="Ensembl"/>
        </authorList>
    </citation>
    <scope>IDENTIFICATION</scope>
</reference>
<keyword evidence="6" id="KW-1185">Reference proteome</keyword>
<keyword evidence="2" id="KW-0812">Transmembrane</keyword>
<feature type="region of interest" description="Disordered" evidence="1">
    <location>
        <begin position="123"/>
        <end position="153"/>
    </location>
</feature>
<evidence type="ECO:0000256" key="2">
    <source>
        <dbReference type="SAM" id="Phobius"/>
    </source>
</evidence>
<evidence type="ECO:0000256" key="3">
    <source>
        <dbReference type="SAM" id="SignalP"/>
    </source>
</evidence>
<evidence type="ECO:0000313" key="6">
    <source>
        <dbReference type="Proteomes" id="UP001108240"/>
    </source>
</evidence>
<protein>
    <recommendedName>
        <fullName evidence="4">Immunoglobulin domain-containing protein</fullName>
    </recommendedName>
</protein>
<feature type="domain" description="Immunoglobulin" evidence="4">
    <location>
        <begin position="21"/>
        <end position="121"/>
    </location>
</feature>
<evidence type="ECO:0000259" key="4">
    <source>
        <dbReference type="SMART" id="SM00409"/>
    </source>
</evidence>
<keyword evidence="3" id="KW-0732">Signal</keyword>
<organism evidence="5 6">
    <name type="scientific">Cyprinus carpio carpio</name>
    <dbReference type="NCBI Taxonomy" id="630221"/>
    <lineage>
        <taxon>Eukaryota</taxon>
        <taxon>Metazoa</taxon>
        <taxon>Chordata</taxon>
        <taxon>Craniata</taxon>
        <taxon>Vertebrata</taxon>
        <taxon>Euteleostomi</taxon>
        <taxon>Actinopterygii</taxon>
        <taxon>Neopterygii</taxon>
        <taxon>Teleostei</taxon>
        <taxon>Ostariophysi</taxon>
        <taxon>Cypriniformes</taxon>
        <taxon>Cyprinidae</taxon>
        <taxon>Cyprininae</taxon>
        <taxon>Cyprinus</taxon>
    </lineage>
</organism>
<accession>A0A9J7X0P3</accession>
<feature type="compositionally biased region" description="Polar residues" evidence="1">
    <location>
        <begin position="123"/>
        <end position="143"/>
    </location>
</feature>
<dbReference type="GeneTree" id="ENSGT01030000235162"/>
<dbReference type="Gene3D" id="2.60.40.10">
    <property type="entry name" value="Immunoglobulins"/>
    <property type="match status" value="1"/>
</dbReference>
<feature type="signal peptide" evidence="3">
    <location>
        <begin position="1"/>
        <end position="20"/>
    </location>
</feature>
<keyword evidence="2" id="KW-0472">Membrane</keyword>